<comment type="similarity">
    <text evidence="2">Belongs to the bacterial solute-binding protein 5 family.</text>
</comment>
<dbReference type="PIRSF" id="PIRSF002741">
    <property type="entry name" value="MppA"/>
    <property type="match status" value="1"/>
</dbReference>
<name>A0ABT1MR84_9RHOB</name>
<dbReference type="Gene3D" id="3.40.190.10">
    <property type="entry name" value="Periplasmic binding protein-like II"/>
    <property type="match status" value="1"/>
</dbReference>
<dbReference type="Proteomes" id="UP001203945">
    <property type="component" value="Unassembled WGS sequence"/>
</dbReference>
<dbReference type="PANTHER" id="PTHR30290:SF64">
    <property type="entry name" value="ABC TRANSPORTER PERIPLASMIC BINDING PROTEIN"/>
    <property type="match status" value="1"/>
</dbReference>
<dbReference type="Pfam" id="PF00496">
    <property type="entry name" value="SBP_bac_5"/>
    <property type="match status" value="1"/>
</dbReference>
<feature type="compositionally biased region" description="Low complexity" evidence="4">
    <location>
        <begin position="14"/>
        <end position="32"/>
    </location>
</feature>
<evidence type="ECO:0000313" key="6">
    <source>
        <dbReference type="EMBL" id="MCQ0969843.1"/>
    </source>
</evidence>
<dbReference type="InterPro" id="IPR000914">
    <property type="entry name" value="SBP_5_dom"/>
</dbReference>
<dbReference type="EMBL" id="JAKZEU010000002">
    <property type="protein sequence ID" value="MCQ0969843.1"/>
    <property type="molecule type" value="Genomic_DNA"/>
</dbReference>
<proteinExistence type="inferred from homology"/>
<evidence type="ECO:0000313" key="7">
    <source>
        <dbReference type="Proteomes" id="UP001203945"/>
    </source>
</evidence>
<comment type="subcellular location">
    <subcellularLocation>
        <location evidence="1">Periplasm</location>
    </subcellularLocation>
</comment>
<evidence type="ECO:0000256" key="4">
    <source>
        <dbReference type="SAM" id="MobiDB-lite"/>
    </source>
</evidence>
<evidence type="ECO:0000259" key="5">
    <source>
        <dbReference type="Pfam" id="PF00496"/>
    </source>
</evidence>
<evidence type="ECO:0000256" key="1">
    <source>
        <dbReference type="ARBA" id="ARBA00004418"/>
    </source>
</evidence>
<feature type="compositionally biased region" description="Basic and acidic residues" evidence="4">
    <location>
        <begin position="419"/>
        <end position="428"/>
    </location>
</feature>
<dbReference type="InterPro" id="IPR030678">
    <property type="entry name" value="Peptide/Ni-bd"/>
</dbReference>
<dbReference type="PANTHER" id="PTHR30290">
    <property type="entry name" value="PERIPLASMIC BINDING COMPONENT OF ABC TRANSPORTER"/>
    <property type="match status" value="1"/>
</dbReference>
<comment type="caution">
    <text evidence="6">The sequence shown here is derived from an EMBL/GenBank/DDBJ whole genome shotgun (WGS) entry which is preliminary data.</text>
</comment>
<protein>
    <submittedName>
        <fullName evidence="6">Extracellular solute-binding protein</fullName>
    </submittedName>
</protein>
<dbReference type="RefSeq" id="WP_369696996.1">
    <property type="nucleotide sequence ID" value="NZ_JAKZEU010000002.1"/>
</dbReference>
<dbReference type="CDD" id="cd08497">
    <property type="entry name" value="MbnE-like"/>
    <property type="match status" value="1"/>
</dbReference>
<keyword evidence="7" id="KW-1185">Reference proteome</keyword>
<feature type="domain" description="Solute-binding protein family 5" evidence="5">
    <location>
        <begin position="134"/>
        <end position="530"/>
    </location>
</feature>
<accession>A0ABT1MR84</accession>
<sequence>MPLAAQETPPAEPSPDAANDAAADASSGVDESVAGEENLIRSHGVSTFGDLALPADFEHLPYVNPDAPKGGEIAQSIPNSTGFDNYNPFTFRGRGAALSSIMLESTLTGTADEIGAAYCLLCSTLEYPESRDWVIFNLRPEAAFSDGTPLTAHDVLFSYEQLRDKGLSSFRVVIAQQVMKAEVLDDHRIKFYFTPDYPRRDVIQSVGSLPVFSRDDFSDNERDLEQPMQEPFIGSGPYVFDRADVNKMVSYKRNPDYWGADLPINRGRFNFDRIRYEYFADYDAAFEAFKAGEYTFRHEVSSIIWATRYDFPALDRGWAVKETFPDGTIASGQAWVLNLRRPDFQDIRVREAIGLMFNFEWSNQALFYGLYSRVDSFWDNSELAATGTPSPEELALLEPVAGDLPDGILTDEAVTSPESGERQLDRPNLRRAAELLNEAGWTTGNDGMRRNSEGRVLKLEILNDSQTFDRVINPFVENLRALGIDARNTRVDNAEYENRARSHDFDIISDHLGQDPIPGAGLQQYFGSANVGDVFNVMGLANPAIDALIRNVEAAESNDELTFATRALDRALRSLRFWVPQWYNANRLVAYYDMYEHPETLPPYALGELDFWWFNQEKYDALKAEGALR</sequence>
<evidence type="ECO:0000256" key="3">
    <source>
        <dbReference type="ARBA" id="ARBA00022729"/>
    </source>
</evidence>
<dbReference type="InterPro" id="IPR039424">
    <property type="entry name" value="SBP_5"/>
</dbReference>
<feature type="region of interest" description="Disordered" evidence="4">
    <location>
        <begin position="407"/>
        <end position="428"/>
    </location>
</feature>
<keyword evidence="3" id="KW-0732">Signal</keyword>
<dbReference type="SUPFAM" id="SSF53850">
    <property type="entry name" value="Periplasmic binding protein-like II"/>
    <property type="match status" value="1"/>
</dbReference>
<organism evidence="6 7">
    <name type="scientific">Paracoccus albicereus</name>
    <dbReference type="NCBI Taxonomy" id="2922394"/>
    <lineage>
        <taxon>Bacteria</taxon>
        <taxon>Pseudomonadati</taxon>
        <taxon>Pseudomonadota</taxon>
        <taxon>Alphaproteobacteria</taxon>
        <taxon>Rhodobacterales</taxon>
        <taxon>Paracoccaceae</taxon>
        <taxon>Paracoccus</taxon>
    </lineage>
</organism>
<feature type="region of interest" description="Disordered" evidence="4">
    <location>
        <begin position="1"/>
        <end position="33"/>
    </location>
</feature>
<evidence type="ECO:0000256" key="2">
    <source>
        <dbReference type="ARBA" id="ARBA00005695"/>
    </source>
</evidence>
<reference evidence="6 7" key="1">
    <citation type="submission" date="2022-03" db="EMBL/GenBank/DDBJ databases">
        <authorList>
            <person name="He Y."/>
        </authorList>
    </citation>
    <scope>NUCLEOTIDE SEQUENCE [LARGE SCALE GENOMIC DNA]</scope>
    <source>
        <strain evidence="6 7">TK19116</strain>
    </source>
</reference>
<gene>
    <name evidence="6" type="ORF">MLD63_05300</name>
</gene>
<dbReference type="Gene3D" id="3.10.105.10">
    <property type="entry name" value="Dipeptide-binding Protein, Domain 3"/>
    <property type="match status" value="1"/>
</dbReference>